<dbReference type="RefSeq" id="WP_122114563.1">
    <property type="nucleotide sequence ID" value="NZ_QOKZ01000025.1"/>
</dbReference>
<keyword evidence="1" id="KW-0238">DNA-binding</keyword>
<dbReference type="Pfam" id="PF07883">
    <property type="entry name" value="Cupin_2"/>
    <property type="match status" value="1"/>
</dbReference>
<evidence type="ECO:0000259" key="2">
    <source>
        <dbReference type="PROSITE" id="PS50943"/>
    </source>
</evidence>
<accession>A0A3M0M2T4</accession>
<dbReference type="SUPFAM" id="SSF47413">
    <property type="entry name" value="lambda repressor-like DNA-binding domains"/>
    <property type="match status" value="1"/>
</dbReference>
<reference evidence="3 4" key="1">
    <citation type="submission" date="2018-07" db="EMBL/GenBank/DDBJ databases">
        <authorList>
            <person name="Zhang Y."/>
            <person name="Wang L."/>
            <person name="Ma S."/>
        </authorList>
    </citation>
    <scope>NUCLEOTIDE SEQUENCE [LARGE SCALE GENOMIC DNA]</scope>
    <source>
        <strain evidence="3 4">4-2</strain>
    </source>
</reference>
<dbReference type="PANTHER" id="PTHR46797">
    <property type="entry name" value="HTH-TYPE TRANSCRIPTIONAL REGULATOR"/>
    <property type="match status" value="1"/>
</dbReference>
<dbReference type="InterPro" id="IPR013096">
    <property type="entry name" value="Cupin_2"/>
</dbReference>
<feature type="domain" description="HTH cro/C1-type" evidence="2">
    <location>
        <begin position="26"/>
        <end position="80"/>
    </location>
</feature>
<gene>
    <name evidence="3" type="ORF">C9E81_22370</name>
</gene>
<dbReference type="SUPFAM" id="SSF51182">
    <property type="entry name" value="RmlC-like cupins"/>
    <property type="match status" value="1"/>
</dbReference>
<dbReference type="AlphaFoldDB" id="A0A3M0M2T4"/>
<dbReference type="Pfam" id="PF01381">
    <property type="entry name" value="HTH_3"/>
    <property type="match status" value="1"/>
</dbReference>
<dbReference type="Gene3D" id="2.60.120.10">
    <property type="entry name" value="Jelly Rolls"/>
    <property type="match status" value="1"/>
</dbReference>
<dbReference type="Proteomes" id="UP000273516">
    <property type="component" value="Unassembled WGS sequence"/>
</dbReference>
<dbReference type="Gene3D" id="1.10.260.40">
    <property type="entry name" value="lambda repressor-like DNA-binding domains"/>
    <property type="match status" value="1"/>
</dbReference>
<evidence type="ECO:0000256" key="1">
    <source>
        <dbReference type="ARBA" id="ARBA00023125"/>
    </source>
</evidence>
<dbReference type="PANTHER" id="PTHR46797:SF20">
    <property type="entry name" value="BLR4304 PROTEIN"/>
    <property type="match status" value="1"/>
</dbReference>
<dbReference type="InterPro" id="IPR014710">
    <property type="entry name" value="RmlC-like_jellyroll"/>
</dbReference>
<organism evidence="3 4">
    <name type="scientific">Paracoccus alkanivorans</name>
    <dbReference type="NCBI Taxonomy" id="2116655"/>
    <lineage>
        <taxon>Bacteria</taxon>
        <taxon>Pseudomonadati</taxon>
        <taxon>Pseudomonadota</taxon>
        <taxon>Alphaproteobacteria</taxon>
        <taxon>Rhodobacterales</taxon>
        <taxon>Paracoccaceae</taxon>
        <taxon>Paracoccus</taxon>
    </lineage>
</organism>
<dbReference type="CDD" id="cd00093">
    <property type="entry name" value="HTH_XRE"/>
    <property type="match status" value="1"/>
</dbReference>
<comment type="caution">
    <text evidence="3">The sequence shown here is derived from an EMBL/GenBank/DDBJ whole genome shotgun (WGS) entry which is preliminary data.</text>
</comment>
<dbReference type="SMART" id="SM00530">
    <property type="entry name" value="HTH_XRE"/>
    <property type="match status" value="1"/>
</dbReference>
<dbReference type="GO" id="GO:0003700">
    <property type="term" value="F:DNA-binding transcription factor activity"/>
    <property type="evidence" value="ECO:0007669"/>
    <property type="project" value="TreeGrafter"/>
</dbReference>
<dbReference type="InterPro" id="IPR001387">
    <property type="entry name" value="Cro/C1-type_HTH"/>
</dbReference>
<dbReference type="GO" id="GO:0003677">
    <property type="term" value="F:DNA binding"/>
    <property type="evidence" value="ECO:0007669"/>
    <property type="project" value="UniProtKB-KW"/>
</dbReference>
<dbReference type="InterPro" id="IPR050807">
    <property type="entry name" value="TransReg_Diox_bact_type"/>
</dbReference>
<evidence type="ECO:0000313" key="3">
    <source>
        <dbReference type="EMBL" id="RMC29810.1"/>
    </source>
</evidence>
<dbReference type="CDD" id="cd02209">
    <property type="entry name" value="cupin_XRE_C"/>
    <property type="match status" value="1"/>
</dbReference>
<name>A0A3M0M2T4_9RHOB</name>
<dbReference type="EMBL" id="QOKZ01000025">
    <property type="protein sequence ID" value="RMC29810.1"/>
    <property type="molecule type" value="Genomic_DNA"/>
</dbReference>
<dbReference type="PROSITE" id="PS50943">
    <property type="entry name" value="HTH_CROC1"/>
    <property type="match status" value="1"/>
</dbReference>
<dbReference type="OrthoDB" id="9805356at2"/>
<evidence type="ECO:0000313" key="4">
    <source>
        <dbReference type="Proteomes" id="UP000273516"/>
    </source>
</evidence>
<dbReference type="GO" id="GO:0005829">
    <property type="term" value="C:cytosol"/>
    <property type="evidence" value="ECO:0007669"/>
    <property type="project" value="TreeGrafter"/>
</dbReference>
<dbReference type="InterPro" id="IPR010982">
    <property type="entry name" value="Lambda_DNA-bd_dom_sf"/>
</dbReference>
<protein>
    <submittedName>
        <fullName evidence="3">XRE family transcriptional regulator</fullName>
    </submittedName>
</protein>
<keyword evidence="4" id="KW-1185">Reference proteome</keyword>
<proteinExistence type="predicted"/>
<sequence length="210" mass="22753">MRRENSSLAQTEKSTRAISPPIGVTVQALRKRSGLTLNDLSQSAGISLSAVSKIENGQVSPTYDTILRLATGLKVEVAELFGSKPREAAAGRLVVTRAGEGPRQSTPHYEYQMLCAGLATKEFTPLLTRISARSISEFDELQGHSGEEFFYVMSGSVVLHSHHYAMIHLNSGDSCYFDSSMGHALTSSGEEDALVLWIATRVHGILEKNG</sequence>
<dbReference type="InterPro" id="IPR011051">
    <property type="entry name" value="RmlC_Cupin_sf"/>
</dbReference>